<evidence type="ECO:0000259" key="2">
    <source>
        <dbReference type="PROSITE" id="PS50966"/>
    </source>
</evidence>
<dbReference type="InterPro" id="IPR007527">
    <property type="entry name" value="Znf_SWIM"/>
</dbReference>
<dbReference type="STRING" id="3818.A0A445D147"/>
<proteinExistence type="predicted"/>
<dbReference type="Pfam" id="PF04434">
    <property type="entry name" value="SWIM"/>
    <property type="match status" value="1"/>
</dbReference>
<protein>
    <recommendedName>
        <fullName evidence="2">SWIM-type domain-containing protein</fullName>
    </recommendedName>
</protein>
<sequence>MKSMIDNRQKLMVYQGILPPVQQSRLEGLIKLSRNWVPHWFGDEKECLYEIQGWPTNMVGDLRNHTCTCRFWLLTGGMPCMHAIVAIQDKHDKRPEEYCQEWLRMKSYKRTYAFNVNPVKEQYFWEKIPSPTPVLPQLSLSQEGQQQRGEKTRMRALPAQVVTTVALLFDAAPVVLITEPPAPEQNVLIELKLFQGHLNLKLLREEPEKNHIPKLLQHQQLSTKSLKPLGELTLPLPRDLFFNQRLQPTMTYQVFILPLSLHKQARPIATN</sequence>
<evidence type="ECO:0000313" key="4">
    <source>
        <dbReference type="Proteomes" id="UP000289738"/>
    </source>
</evidence>
<organism evidence="3 4">
    <name type="scientific">Arachis hypogaea</name>
    <name type="common">Peanut</name>
    <dbReference type="NCBI Taxonomy" id="3818"/>
    <lineage>
        <taxon>Eukaryota</taxon>
        <taxon>Viridiplantae</taxon>
        <taxon>Streptophyta</taxon>
        <taxon>Embryophyta</taxon>
        <taxon>Tracheophyta</taxon>
        <taxon>Spermatophyta</taxon>
        <taxon>Magnoliopsida</taxon>
        <taxon>eudicotyledons</taxon>
        <taxon>Gunneridae</taxon>
        <taxon>Pentapetalae</taxon>
        <taxon>rosids</taxon>
        <taxon>fabids</taxon>
        <taxon>Fabales</taxon>
        <taxon>Fabaceae</taxon>
        <taxon>Papilionoideae</taxon>
        <taxon>50 kb inversion clade</taxon>
        <taxon>dalbergioids sensu lato</taxon>
        <taxon>Dalbergieae</taxon>
        <taxon>Pterocarpus clade</taxon>
        <taxon>Arachis</taxon>
    </lineage>
</organism>
<comment type="caution">
    <text evidence="3">The sequence shown here is derived from an EMBL/GenBank/DDBJ whole genome shotgun (WGS) entry which is preliminary data.</text>
</comment>
<name>A0A445D147_ARAHY</name>
<keyword evidence="1" id="KW-0862">Zinc</keyword>
<keyword evidence="4" id="KW-1185">Reference proteome</keyword>
<dbReference type="AlphaFoldDB" id="A0A445D147"/>
<dbReference type="GO" id="GO:0008270">
    <property type="term" value="F:zinc ion binding"/>
    <property type="evidence" value="ECO:0007669"/>
    <property type="project" value="UniProtKB-KW"/>
</dbReference>
<keyword evidence="1" id="KW-0863">Zinc-finger</keyword>
<keyword evidence="1" id="KW-0479">Metal-binding</keyword>
<dbReference type="EMBL" id="SDMP01000005">
    <property type="protein sequence ID" value="RYR56892.1"/>
    <property type="molecule type" value="Genomic_DNA"/>
</dbReference>
<dbReference type="Proteomes" id="UP000289738">
    <property type="component" value="Chromosome A05"/>
</dbReference>
<gene>
    <name evidence="3" type="ORF">Ahy_A05g022628</name>
</gene>
<evidence type="ECO:0000313" key="3">
    <source>
        <dbReference type="EMBL" id="RYR56892.1"/>
    </source>
</evidence>
<reference evidence="3 4" key="1">
    <citation type="submission" date="2019-01" db="EMBL/GenBank/DDBJ databases">
        <title>Sequencing of cultivated peanut Arachis hypogaea provides insights into genome evolution and oil improvement.</title>
        <authorList>
            <person name="Chen X."/>
        </authorList>
    </citation>
    <scope>NUCLEOTIDE SEQUENCE [LARGE SCALE GENOMIC DNA]</scope>
    <source>
        <strain evidence="4">cv. Fuhuasheng</strain>
        <tissue evidence="3">Leaves</tissue>
    </source>
</reference>
<feature type="domain" description="SWIM-type" evidence="2">
    <location>
        <begin position="49"/>
        <end position="91"/>
    </location>
</feature>
<dbReference type="PROSITE" id="PS50966">
    <property type="entry name" value="ZF_SWIM"/>
    <property type="match status" value="1"/>
</dbReference>
<accession>A0A445D147</accession>
<evidence type="ECO:0000256" key="1">
    <source>
        <dbReference type="PROSITE-ProRule" id="PRU00325"/>
    </source>
</evidence>